<gene>
    <name evidence="1" type="ORF">LHGZ1_1067</name>
</gene>
<dbReference type="AlphaFoldDB" id="A0A248LGI7"/>
<dbReference type="RefSeq" id="WP_088860389.1">
    <property type="nucleotide sequence ID" value="NZ_CP022115.1"/>
</dbReference>
<name>A0A248LGI7_9NEIS</name>
<sequence>MDKLLLTEWKLRALEGNVSRQFYCERGVVWITAGPRDITLRAGESWTQPVTAAGCKVLVQSMVAESVCWVRGEVAPARFYGLPRWLAGLPGSAG</sequence>
<reference evidence="2" key="1">
    <citation type="submission" date="2017-06" db="EMBL/GenBank/DDBJ databases">
        <title>Whole genome sequence of Laribacter hongkongensis LHGZ1.</title>
        <authorList>
            <person name="Chen D."/>
            <person name="Wu H."/>
            <person name="Chen J."/>
        </authorList>
    </citation>
    <scope>NUCLEOTIDE SEQUENCE [LARGE SCALE GENOMIC DNA]</scope>
    <source>
        <strain evidence="2">LHGZ1</strain>
    </source>
</reference>
<evidence type="ECO:0000313" key="2">
    <source>
        <dbReference type="Proteomes" id="UP000197424"/>
    </source>
</evidence>
<organism evidence="1 2">
    <name type="scientific">Laribacter hongkongensis</name>
    <dbReference type="NCBI Taxonomy" id="168471"/>
    <lineage>
        <taxon>Bacteria</taxon>
        <taxon>Pseudomonadati</taxon>
        <taxon>Pseudomonadota</taxon>
        <taxon>Betaproteobacteria</taxon>
        <taxon>Neisseriales</taxon>
        <taxon>Aquaspirillaceae</taxon>
        <taxon>Laribacter</taxon>
    </lineage>
</organism>
<dbReference type="Proteomes" id="UP000197424">
    <property type="component" value="Chromosome"/>
</dbReference>
<dbReference type="EMBL" id="CP022115">
    <property type="protein sequence ID" value="ASJ23898.1"/>
    <property type="molecule type" value="Genomic_DNA"/>
</dbReference>
<evidence type="ECO:0000313" key="1">
    <source>
        <dbReference type="EMBL" id="ASJ23898.1"/>
    </source>
</evidence>
<dbReference type="OrthoDB" id="8592209at2"/>
<accession>A0A248LGI7</accession>
<proteinExistence type="predicted"/>
<protein>
    <submittedName>
        <fullName evidence="1">Uncharacterized protein</fullName>
    </submittedName>
</protein>